<proteinExistence type="predicted"/>
<name>A0A378QPI5_9GAMM</name>
<feature type="transmembrane region" description="Helical" evidence="1">
    <location>
        <begin position="51"/>
        <end position="75"/>
    </location>
</feature>
<keyword evidence="1" id="KW-0812">Transmembrane</keyword>
<keyword evidence="1" id="KW-1133">Transmembrane helix</keyword>
<gene>
    <name evidence="2" type="ORF">NCTC11012_00915</name>
</gene>
<reference evidence="2 3" key="1">
    <citation type="submission" date="2018-06" db="EMBL/GenBank/DDBJ databases">
        <authorList>
            <consortium name="Pathogen Informatics"/>
            <person name="Doyle S."/>
        </authorList>
    </citation>
    <scope>NUCLEOTIDE SEQUENCE [LARGE SCALE GENOMIC DNA]</scope>
    <source>
        <strain evidence="2 3">NCTC11012</strain>
    </source>
</reference>
<protein>
    <submittedName>
        <fullName evidence="2">Uncharacterized protein</fullName>
    </submittedName>
</protein>
<evidence type="ECO:0000313" key="3">
    <source>
        <dbReference type="Proteomes" id="UP000254618"/>
    </source>
</evidence>
<keyword evidence="1" id="KW-0472">Membrane</keyword>
<dbReference type="EMBL" id="UGQF01000001">
    <property type="protein sequence ID" value="STZ02688.1"/>
    <property type="molecule type" value="Genomic_DNA"/>
</dbReference>
<dbReference type="AlphaFoldDB" id="A0A378QPI5"/>
<evidence type="ECO:0000313" key="2">
    <source>
        <dbReference type="EMBL" id="STZ02688.1"/>
    </source>
</evidence>
<sequence length="77" mass="9213">MYRYGYSNTDTSWIKELNYSFIQICATILILFYLIDEYLKKQKKSSFWFDYAYDLVSACVIGMSIAFPLFIIILFNF</sequence>
<evidence type="ECO:0000256" key="1">
    <source>
        <dbReference type="SAM" id="Phobius"/>
    </source>
</evidence>
<organism evidence="2 3">
    <name type="scientific">Moraxella equi</name>
    <dbReference type="NCBI Taxonomy" id="60442"/>
    <lineage>
        <taxon>Bacteria</taxon>
        <taxon>Pseudomonadati</taxon>
        <taxon>Pseudomonadota</taxon>
        <taxon>Gammaproteobacteria</taxon>
        <taxon>Moraxellales</taxon>
        <taxon>Moraxellaceae</taxon>
        <taxon>Moraxella</taxon>
    </lineage>
</organism>
<accession>A0A378QPI5</accession>
<dbReference type="Proteomes" id="UP000254618">
    <property type="component" value="Unassembled WGS sequence"/>
</dbReference>
<feature type="transmembrane region" description="Helical" evidence="1">
    <location>
        <begin position="20"/>
        <end position="39"/>
    </location>
</feature>